<feature type="chain" id="PRO_5045869924" evidence="1">
    <location>
        <begin position="24"/>
        <end position="290"/>
    </location>
</feature>
<gene>
    <name evidence="2" type="ORF">GCM10022386_12810</name>
</gene>
<dbReference type="RefSeq" id="WP_324691575.1">
    <property type="nucleotide sequence ID" value="NZ_BAABCR010000014.1"/>
</dbReference>
<evidence type="ECO:0000256" key="1">
    <source>
        <dbReference type="SAM" id="SignalP"/>
    </source>
</evidence>
<dbReference type="EMBL" id="BAABCR010000014">
    <property type="protein sequence ID" value="GAA4030331.1"/>
    <property type="molecule type" value="Genomic_DNA"/>
</dbReference>
<name>A0ABP7TSE4_9FLAO</name>
<accession>A0ABP7TSE4</accession>
<feature type="signal peptide" evidence="1">
    <location>
        <begin position="1"/>
        <end position="23"/>
    </location>
</feature>
<organism evidence="2 3">
    <name type="scientific">Flavobacterium cheonhonense</name>
    <dbReference type="NCBI Taxonomy" id="706185"/>
    <lineage>
        <taxon>Bacteria</taxon>
        <taxon>Pseudomonadati</taxon>
        <taxon>Bacteroidota</taxon>
        <taxon>Flavobacteriia</taxon>
        <taxon>Flavobacteriales</taxon>
        <taxon>Flavobacteriaceae</taxon>
        <taxon>Flavobacterium</taxon>
    </lineage>
</organism>
<sequence length="290" mass="33167">MNFKAKVLLTVACLFLVPTFSQQKETDSSTVKQDKRLYLNLDIASRYLWRGQCWGGDYIAVQPTVEFSIAPKLTLGFWATTNFKRDYFYPDGVSAYKGYQEIDFYLYYQLTDFLQFQLWDYYWPSVSKVEGVNNNYFNYGPDGSKTVDAMVYFDFSDGYRYPFNATISTLIAGNDFRYDTNGENPKRNFTTYLELGYTFSFFKNSSQKSLQDIEVSPVVGAVLNNEAAYYTYADYDKVSWVNLGVSTTKTLSLGGDISMPITLSYTHNGAVKNTEIFGKNFVVATLSLSY</sequence>
<dbReference type="Proteomes" id="UP001500968">
    <property type="component" value="Unassembled WGS sequence"/>
</dbReference>
<keyword evidence="1" id="KW-0732">Signal</keyword>
<evidence type="ECO:0000313" key="2">
    <source>
        <dbReference type="EMBL" id="GAA4030331.1"/>
    </source>
</evidence>
<evidence type="ECO:0000313" key="3">
    <source>
        <dbReference type="Proteomes" id="UP001500968"/>
    </source>
</evidence>
<comment type="caution">
    <text evidence="2">The sequence shown here is derived from an EMBL/GenBank/DDBJ whole genome shotgun (WGS) entry which is preliminary data.</text>
</comment>
<proteinExistence type="predicted"/>
<protein>
    <submittedName>
        <fullName evidence="2">Transporter</fullName>
    </submittedName>
</protein>
<reference evidence="3" key="1">
    <citation type="journal article" date="2019" name="Int. J. Syst. Evol. Microbiol.">
        <title>The Global Catalogue of Microorganisms (GCM) 10K type strain sequencing project: providing services to taxonomists for standard genome sequencing and annotation.</title>
        <authorList>
            <consortium name="The Broad Institute Genomics Platform"/>
            <consortium name="The Broad Institute Genome Sequencing Center for Infectious Disease"/>
            <person name="Wu L."/>
            <person name="Ma J."/>
        </authorList>
    </citation>
    <scope>NUCLEOTIDE SEQUENCE [LARGE SCALE GENOMIC DNA]</scope>
    <source>
        <strain evidence="3">JCM 17064</strain>
    </source>
</reference>
<keyword evidence="3" id="KW-1185">Reference proteome</keyword>